<evidence type="ECO:0000256" key="16">
    <source>
        <dbReference type="RuleBase" id="RU363061"/>
    </source>
</evidence>
<evidence type="ECO:0000256" key="13">
    <source>
        <dbReference type="ARBA" id="ARBA00023136"/>
    </source>
</evidence>
<keyword evidence="7 16" id="KW-0479">Metal-binding</keyword>
<dbReference type="InterPro" id="IPR023615">
    <property type="entry name" value="Cyt_c_Oxase_su1_BS"/>
</dbReference>
<dbReference type="PANTHER" id="PTHR10422:SF18">
    <property type="entry name" value="CYTOCHROME C OXIDASE SUBUNIT 1"/>
    <property type="match status" value="1"/>
</dbReference>
<feature type="transmembrane region" description="Helical" evidence="16">
    <location>
        <begin position="100"/>
        <end position="122"/>
    </location>
</feature>
<evidence type="ECO:0000259" key="17">
    <source>
        <dbReference type="PROSITE" id="PS50855"/>
    </source>
</evidence>
<sequence>MHSLQSVPASGYSARSMSIQWVGSPARSTAMYLHALALPLIRIAGNRFVEGRVPPTRVRALEVNVATVSATERLTQLWETPDTWWGVLATVDHKTIGKRYLVTALIFLLAGGVEALIMRVQLSASGLRVLNPETYNQLFSMHGITMIFWYASPILSGFGNYLVPLLLGARDMALPRLNAFSYWMFLFSGVFLYVSLALARAPHAGWFAYAPYTNALYSPGLNMDFYAYALVLLTISTTAGAVNFLVTIFRLRAPGMSINRMPLLMYSTATTSALAVLALPALSAACVFLELDRQWGTHFFDSAAGGTPLLWQHAFWFFGHPWVYIIFLPATGMISMILPVFARRPIVGYTWVAVATVLTGVVGMGVWVHHMFAVGMSQLSMSFFSAASMTISIFSTVQVFAWLATLWSGRPVLTASMMFALGFIATFIIGGLNGVVTAVIPFDWQLTDTYFVVSHLHYVLIGANVFPVFAAFYYWLPKITGRLMNETAGKWSFWLMFVGFNVAFFPMQITGLLGMPRRIYTYPADMGWDTLNLVITAGAFVFALGAAISVLNFLVSSRYGAIAGRNPWKADTLEWALPSPPPPYGSVHIPTVVSRHPLWDEHEEERDPSGERILDQQRLTISTSALDAVPIGLAKMPEDTITPLLLSLAIMALATALLLKALWVAGAMFFVMLLFIAAWLWPRPEKLA</sequence>
<feature type="transmembrane region" description="Helical" evidence="16">
    <location>
        <begin position="488"/>
        <end position="513"/>
    </location>
</feature>
<evidence type="ECO:0000256" key="11">
    <source>
        <dbReference type="ARBA" id="ARBA00023004"/>
    </source>
</evidence>
<dbReference type="PROSITE" id="PS50855">
    <property type="entry name" value="COX1"/>
    <property type="match status" value="1"/>
</dbReference>
<feature type="transmembrane region" description="Helical" evidence="16">
    <location>
        <begin position="225"/>
        <end position="251"/>
    </location>
</feature>
<keyword evidence="5 15" id="KW-0679">Respiratory chain</keyword>
<keyword evidence="9 15" id="KW-0249">Electron transport</keyword>
<feature type="transmembrane region" description="Helical" evidence="16">
    <location>
        <begin position="533"/>
        <end position="555"/>
    </location>
</feature>
<dbReference type="InterPro" id="IPR014241">
    <property type="entry name" value="Cyt_c_oxidase_su1_bac"/>
</dbReference>
<keyword evidence="19" id="KW-1185">Reference proteome</keyword>
<evidence type="ECO:0000256" key="10">
    <source>
        <dbReference type="ARBA" id="ARBA00022989"/>
    </source>
</evidence>
<feature type="transmembrane region" description="Helical" evidence="16">
    <location>
        <begin position="263"/>
        <end position="291"/>
    </location>
</feature>
<dbReference type="EC" id="7.1.1.9" evidence="16"/>
<feature type="domain" description="Cytochrome oxidase subunit I profile" evidence="17">
    <location>
        <begin position="79"/>
        <end position="593"/>
    </location>
</feature>
<comment type="catalytic activity">
    <reaction evidence="14 16">
        <text>4 Fe(II)-[cytochrome c] + O2 + 8 H(+)(in) = 4 Fe(III)-[cytochrome c] + 2 H2O + 4 H(+)(out)</text>
        <dbReference type="Rhea" id="RHEA:11436"/>
        <dbReference type="Rhea" id="RHEA-COMP:10350"/>
        <dbReference type="Rhea" id="RHEA-COMP:14399"/>
        <dbReference type="ChEBI" id="CHEBI:15377"/>
        <dbReference type="ChEBI" id="CHEBI:15378"/>
        <dbReference type="ChEBI" id="CHEBI:15379"/>
        <dbReference type="ChEBI" id="CHEBI:29033"/>
        <dbReference type="ChEBI" id="CHEBI:29034"/>
        <dbReference type="EC" id="7.1.1.9"/>
    </reaction>
</comment>
<evidence type="ECO:0000256" key="4">
    <source>
        <dbReference type="ARBA" id="ARBA00022617"/>
    </source>
</evidence>
<feature type="transmembrane region" description="Helical" evidence="16">
    <location>
        <begin position="419"/>
        <end position="444"/>
    </location>
</feature>
<evidence type="ECO:0000256" key="12">
    <source>
        <dbReference type="ARBA" id="ARBA00023008"/>
    </source>
</evidence>
<evidence type="ECO:0000256" key="5">
    <source>
        <dbReference type="ARBA" id="ARBA00022660"/>
    </source>
</evidence>
<feature type="transmembrane region" description="Helical" evidence="16">
    <location>
        <begin position="147"/>
        <end position="167"/>
    </location>
</feature>
<evidence type="ECO:0000256" key="1">
    <source>
        <dbReference type="ARBA" id="ARBA00004141"/>
    </source>
</evidence>
<dbReference type="SUPFAM" id="SSF81442">
    <property type="entry name" value="Cytochrome c oxidase subunit I-like"/>
    <property type="match status" value="1"/>
</dbReference>
<keyword evidence="8" id="KW-1278">Translocase</keyword>
<evidence type="ECO:0000256" key="14">
    <source>
        <dbReference type="ARBA" id="ARBA00047816"/>
    </source>
</evidence>
<dbReference type="Pfam" id="PF00115">
    <property type="entry name" value="COX1"/>
    <property type="match status" value="1"/>
</dbReference>
<evidence type="ECO:0000256" key="8">
    <source>
        <dbReference type="ARBA" id="ARBA00022967"/>
    </source>
</evidence>
<evidence type="ECO:0000313" key="19">
    <source>
        <dbReference type="Proteomes" id="UP001595904"/>
    </source>
</evidence>
<keyword evidence="16" id="KW-1003">Cell membrane</keyword>
<evidence type="ECO:0000256" key="3">
    <source>
        <dbReference type="ARBA" id="ARBA00022448"/>
    </source>
</evidence>
<feature type="transmembrane region" description="Helical" evidence="16">
    <location>
        <begin position="349"/>
        <end position="369"/>
    </location>
</feature>
<keyword evidence="12 16" id="KW-0186">Copper</keyword>
<dbReference type="PRINTS" id="PR01165">
    <property type="entry name" value="CYCOXIDASEI"/>
</dbReference>
<keyword evidence="3 15" id="KW-0813">Transport</keyword>
<comment type="function">
    <text evidence="16">Cytochrome c oxidase is the component of the respiratory chain that catalyzes the reduction of oxygen to water. Subunits 1-3 form the functional core of the enzyme complex. CO I is the catalytic subunit of the enzyme. Electrons originating in cytochrome c are transferred via the copper A center of subunit 2 and heme A of subunit 1 to the bimetallic center formed by heme A3 and copper B.</text>
</comment>
<evidence type="ECO:0000313" key="18">
    <source>
        <dbReference type="EMBL" id="MFC4313704.1"/>
    </source>
</evidence>
<dbReference type="InterPro" id="IPR023616">
    <property type="entry name" value="Cyt_c_oxase-like_su1_dom"/>
</dbReference>
<evidence type="ECO:0000256" key="7">
    <source>
        <dbReference type="ARBA" id="ARBA00022723"/>
    </source>
</evidence>
<protein>
    <recommendedName>
        <fullName evidence="16">Cytochrome c oxidase subunit 1</fullName>
        <ecNumber evidence="16">7.1.1.9</ecNumber>
    </recommendedName>
</protein>
<dbReference type="NCBIfam" id="TIGR02891">
    <property type="entry name" value="CtaD_CoxA"/>
    <property type="match status" value="1"/>
</dbReference>
<feature type="transmembrane region" description="Helical" evidence="16">
    <location>
        <begin position="179"/>
        <end position="199"/>
    </location>
</feature>
<evidence type="ECO:0000256" key="6">
    <source>
        <dbReference type="ARBA" id="ARBA00022692"/>
    </source>
</evidence>
<dbReference type="PROSITE" id="PS00077">
    <property type="entry name" value="COX1_CUB"/>
    <property type="match status" value="1"/>
</dbReference>
<comment type="pathway">
    <text evidence="2 16">Energy metabolism; oxidative phosphorylation.</text>
</comment>
<keyword evidence="11 16" id="KW-0408">Iron</keyword>
<dbReference type="PANTHER" id="PTHR10422">
    <property type="entry name" value="CYTOCHROME C OXIDASE SUBUNIT 1"/>
    <property type="match status" value="1"/>
</dbReference>
<dbReference type="RefSeq" id="WP_380604257.1">
    <property type="nucleotide sequence ID" value="NZ_JBHSDU010000015.1"/>
</dbReference>
<feature type="transmembrane region" description="Helical" evidence="16">
    <location>
        <begin position="456"/>
        <end position="476"/>
    </location>
</feature>
<evidence type="ECO:0000256" key="2">
    <source>
        <dbReference type="ARBA" id="ARBA00004673"/>
    </source>
</evidence>
<comment type="subcellular location">
    <subcellularLocation>
        <location evidence="16">Cell membrane</location>
        <topology evidence="16">Multi-pass membrane protein</topology>
    </subcellularLocation>
    <subcellularLocation>
        <location evidence="1">Membrane</location>
        <topology evidence="1">Multi-pass membrane protein</topology>
    </subcellularLocation>
</comment>
<dbReference type="EMBL" id="JBHSDU010000015">
    <property type="protein sequence ID" value="MFC4313704.1"/>
    <property type="molecule type" value="Genomic_DNA"/>
</dbReference>
<reference evidence="19" key="1">
    <citation type="journal article" date="2019" name="Int. J. Syst. Evol. Microbiol.">
        <title>The Global Catalogue of Microorganisms (GCM) 10K type strain sequencing project: providing services to taxonomists for standard genome sequencing and annotation.</title>
        <authorList>
            <consortium name="The Broad Institute Genomics Platform"/>
            <consortium name="The Broad Institute Genome Sequencing Center for Infectious Disease"/>
            <person name="Wu L."/>
            <person name="Ma J."/>
        </authorList>
    </citation>
    <scope>NUCLEOTIDE SEQUENCE [LARGE SCALE GENOMIC DNA]</scope>
    <source>
        <strain evidence="19">CGMCC 1.10759</strain>
    </source>
</reference>
<evidence type="ECO:0000256" key="15">
    <source>
        <dbReference type="RuleBase" id="RU000370"/>
    </source>
</evidence>
<dbReference type="Gene3D" id="1.20.210.10">
    <property type="entry name" value="Cytochrome c oxidase-like, subunit I domain"/>
    <property type="match status" value="1"/>
</dbReference>
<organism evidence="18 19">
    <name type="scientific">Steroidobacter flavus</name>
    <dbReference type="NCBI Taxonomy" id="1842136"/>
    <lineage>
        <taxon>Bacteria</taxon>
        <taxon>Pseudomonadati</taxon>
        <taxon>Pseudomonadota</taxon>
        <taxon>Gammaproteobacteria</taxon>
        <taxon>Steroidobacterales</taxon>
        <taxon>Steroidobacteraceae</taxon>
        <taxon>Steroidobacter</taxon>
    </lineage>
</organism>
<keyword evidence="13 16" id="KW-0472">Membrane</keyword>
<accession>A0ABV8T5I4</accession>
<comment type="caution">
    <text evidence="18">The sequence shown here is derived from an EMBL/GenBank/DDBJ whole genome shotgun (WGS) entry which is preliminary data.</text>
</comment>
<comment type="similarity">
    <text evidence="15">Belongs to the heme-copper respiratory oxidase family.</text>
</comment>
<evidence type="ECO:0000256" key="9">
    <source>
        <dbReference type="ARBA" id="ARBA00022982"/>
    </source>
</evidence>
<name>A0ABV8T5I4_9GAMM</name>
<feature type="transmembrane region" description="Helical" evidence="16">
    <location>
        <begin position="665"/>
        <end position="682"/>
    </location>
</feature>
<gene>
    <name evidence="18" type="primary">ctaD</name>
    <name evidence="18" type="ORF">ACFPN2_31815</name>
</gene>
<proteinExistence type="inferred from homology"/>
<keyword evidence="10 16" id="KW-1133">Transmembrane helix</keyword>
<dbReference type="InterPro" id="IPR000883">
    <property type="entry name" value="Cyt_C_Oxase_1"/>
</dbReference>
<keyword evidence="6 15" id="KW-0812">Transmembrane</keyword>
<dbReference type="Proteomes" id="UP001595904">
    <property type="component" value="Unassembled WGS sequence"/>
</dbReference>
<feature type="transmembrane region" description="Helical" evidence="16">
    <location>
        <begin position="381"/>
        <end position="407"/>
    </location>
</feature>
<dbReference type="InterPro" id="IPR036927">
    <property type="entry name" value="Cyt_c_oxase-like_su1_sf"/>
</dbReference>
<keyword evidence="4 15" id="KW-0349">Heme</keyword>
<feature type="transmembrane region" description="Helical" evidence="16">
    <location>
        <begin position="322"/>
        <end position="342"/>
    </location>
</feature>